<evidence type="ECO:0000313" key="3">
    <source>
        <dbReference type="Proteomes" id="UP001143509"/>
    </source>
</evidence>
<dbReference type="Proteomes" id="UP001143509">
    <property type="component" value="Unassembled WGS sequence"/>
</dbReference>
<dbReference type="RefSeq" id="WP_271163770.1">
    <property type="nucleotide sequence ID" value="NZ_BSFD01000001.1"/>
</dbReference>
<organism evidence="2 3">
    <name type="scientific">Brevundimonas intermedia</name>
    <dbReference type="NCBI Taxonomy" id="74315"/>
    <lineage>
        <taxon>Bacteria</taxon>
        <taxon>Pseudomonadati</taxon>
        <taxon>Pseudomonadota</taxon>
        <taxon>Alphaproteobacteria</taxon>
        <taxon>Caulobacterales</taxon>
        <taxon>Caulobacteraceae</taxon>
        <taxon>Brevundimonas</taxon>
    </lineage>
</organism>
<dbReference type="Pfam" id="PF13801">
    <property type="entry name" value="Metal_resist"/>
    <property type="match status" value="1"/>
</dbReference>
<comment type="caution">
    <text evidence="2">The sequence shown here is derived from an EMBL/GenBank/DDBJ whole genome shotgun (WGS) entry which is preliminary data.</text>
</comment>
<accession>A0ABQ5T5E8</accession>
<evidence type="ECO:0008006" key="4">
    <source>
        <dbReference type="Google" id="ProtNLM"/>
    </source>
</evidence>
<feature type="compositionally biased region" description="Pro residues" evidence="1">
    <location>
        <begin position="161"/>
        <end position="172"/>
    </location>
</feature>
<evidence type="ECO:0000313" key="2">
    <source>
        <dbReference type="EMBL" id="GLK47397.1"/>
    </source>
</evidence>
<name>A0ABQ5T5E8_9CAUL</name>
<reference evidence="2" key="2">
    <citation type="submission" date="2023-01" db="EMBL/GenBank/DDBJ databases">
        <authorList>
            <person name="Sun Q."/>
            <person name="Evtushenko L."/>
        </authorList>
    </citation>
    <scope>NUCLEOTIDE SEQUENCE</scope>
    <source>
        <strain evidence="2">VKM B-1499</strain>
    </source>
</reference>
<keyword evidence="3" id="KW-1185">Reference proteome</keyword>
<proteinExistence type="predicted"/>
<dbReference type="InterPro" id="IPR025961">
    <property type="entry name" value="Metal_resist"/>
</dbReference>
<evidence type="ECO:0000256" key="1">
    <source>
        <dbReference type="SAM" id="MobiDB-lite"/>
    </source>
</evidence>
<feature type="region of interest" description="Disordered" evidence="1">
    <location>
        <begin position="146"/>
        <end position="172"/>
    </location>
</feature>
<gene>
    <name evidence="2" type="ORF">GCM10017620_03700</name>
</gene>
<protein>
    <recommendedName>
        <fullName evidence="4">Periplasmic heavy metal sensor</fullName>
    </recommendedName>
</protein>
<dbReference type="EMBL" id="BSFD01000001">
    <property type="protein sequence ID" value="GLK47397.1"/>
    <property type="molecule type" value="Genomic_DNA"/>
</dbReference>
<sequence>MSGRTLKIALAASVALNLFALGGGAAFLISRAKVDERIAEQRRPGREGGFPQLISRLSPEARREVRTSMRAVALSARPDFEAAREARRQAVEAAKQPQMDPVRVQALLDQSRTAELRGRARLEGGTIAMLQKLDVQDRAALAELLARKGPGGAGRNGRTAEPPPPLDAPPPP</sequence>
<reference evidence="2" key="1">
    <citation type="journal article" date="2014" name="Int. J. Syst. Evol. Microbiol.">
        <title>Complete genome of a new Firmicutes species belonging to the dominant human colonic microbiota ('Ruminococcus bicirculans') reveals two chromosomes and a selective capacity to utilize plant glucans.</title>
        <authorList>
            <consortium name="NISC Comparative Sequencing Program"/>
            <person name="Wegmann U."/>
            <person name="Louis P."/>
            <person name="Goesmann A."/>
            <person name="Henrissat B."/>
            <person name="Duncan S.H."/>
            <person name="Flint H.J."/>
        </authorList>
    </citation>
    <scope>NUCLEOTIDE SEQUENCE</scope>
    <source>
        <strain evidence="2">VKM B-1499</strain>
    </source>
</reference>